<keyword evidence="3" id="KW-1185">Reference proteome</keyword>
<dbReference type="EMBL" id="KZ293654">
    <property type="protein sequence ID" value="PBK94331.1"/>
    <property type="molecule type" value="Genomic_DNA"/>
</dbReference>
<keyword evidence="1" id="KW-0472">Membrane</keyword>
<evidence type="ECO:0000313" key="3">
    <source>
        <dbReference type="Proteomes" id="UP000217790"/>
    </source>
</evidence>
<evidence type="ECO:0000313" key="2">
    <source>
        <dbReference type="EMBL" id="PBK94331.1"/>
    </source>
</evidence>
<accession>A0A2H3DGI3</accession>
<dbReference type="InParanoid" id="A0A2H3DGI3"/>
<evidence type="ECO:0000256" key="1">
    <source>
        <dbReference type="SAM" id="Phobius"/>
    </source>
</evidence>
<reference evidence="3" key="1">
    <citation type="journal article" date="2017" name="Nat. Ecol. Evol.">
        <title>Genome expansion and lineage-specific genetic innovations in the forest pathogenic fungi Armillaria.</title>
        <authorList>
            <person name="Sipos G."/>
            <person name="Prasanna A.N."/>
            <person name="Walter M.C."/>
            <person name="O'Connor E."/>
            <person name="Balint B."/>
            <person name="Krizsan K."/>
            <person name="Kiss B."/>
            <person name="Hess J."/>
            <person name="Varga T."/>
            <person name="Slot J."/>
            <person name="Riley R."/>
            <person name="Boka B."/>
            <person name="Rigling D."/>
            <person name="Barry K."/>
            <person name="Lee J."/>
            <person name="Mihaltcheva S."/>
            <person name="LaButti K."/>
            <person name="Lipzen A."/>
            <person name="Waldron R."/>
            <person name="Moloney N.M."/>
            <person name="Sperisen C."/>
            <person name="Kredics L."/>
            <person name="Vagvoelgyi C."/>
            <person name="Patrignani A."/>
            <person name="Fitzpatrick D."/>
            <person name="Nagy I."/>
            <person name="Doyle S."/>
            <person name="Anderson J.B."/>
            <person name="Grigoriev I.V."/>
            <person name="Gueldener U."/>
            <person name="Muensterkoetter M."/>
            <person name="Nagy L.G."/>
        </authorList>
    </citation>
    <scope>NUCLEOTIDE SEQUENCE [LARGE SCALE GENOMIC DNA]</scope>
    <source>
        <strain evidence="3">Ar21-2</strain>
    </source>
</reference>
<sequence>MTWQIWTVCVATTTLDNSTVFTRIPAEPYVLPAIAFILIFALSALLWSLCFLRRRPISTCLGSKPLSYFLLLVLEAKSMATWVTRIHIYFGSSSLRCTGRCCCYESILSV</sequence>
<organism evidence="2 3">
    <name type="scientific">Armillaria gallica</name>
    <name type="common">Bulbous honey fungus</name>
    <name type="synonym">Armillaria bulbosa</name>
    <dbReference type="NCBI Taxonomy" id="47427"/>
    <lineage>
        <taxon>Eukaryota</taxon>
        <taxon>Fungi</taxon>
        <taxon>Dikarya</taxon>
        <taxon>Basidiomycota</taxon>
        <taxon>Agaricomycotina</taxon>
        <taxon>Agaricomycetes</taxon>
        <taxon>Agaricomycetidae</taxon>
        <taxon>Agaricales</taxon>
        <taxon>Marasmiineae</taxon>
        <taxon>Physalacriaceae</taxon>
        <taxon>Armillaria</taxon>
    </lineage>
</organism>
<gene>
    <name evidence="2" type="ORF">ARMGADRAFT_90405</name>
</gene>
<protein>
    <submittedName>
        <fullName evidence="2">Uncharacterized protein</fullName>
    </submittedName>
</protein>
<feature type="transmembrane region" description="Helical" evidence="1">
    <location>
        <begin position="29"/>
        <end position="52"/>
    </location>
</feature>
<dbReference type="Proteomes" id="UP000217790">
    <property type="component" value="Unassembled WGS sequence"/>
</dbReference>
<keyword evidence="1" id="KW-0812">Transmembrane</keyword>
<keyword evidence="1" id="KW-1133">Transmembrane helix</keyword>
<proteinExistence type="predicted"/>
<name>A0A2H3DGI3_ARMGA</name>
<dbReference type="AlphaFoldDB" id="A0A2H3DGI3"/>